<name>F2NS98_TRES6</name>
<organism evidence="2 3">
    <name type="scientific">Treponema succinifaciens (strain ATCC 33096 / DSM 2489 / 6091)</name>
    <dbReference type="NCBI Taxonomy" id="869209"/>
    <lineage>
        <taxon>Bacteria</taxon>
        <taxon>Pseudomonadati</taxon>
        <taxon>Spirochaetota</taxon>
        <taxon>Spirochaetia</taxon>
        <taxon>Spirochaetales</taxon>
        <taxon>Treponemataceae</taxon>
        <taxon>Treponema</taxon>
    </lineage>
</organism>
<feature type="chain" id="PRO_5003287179" description="Lipoprotein" evidence="1">
    <location>
        <begin position="19"/>
        <end position="294"/>
    </location>
</feature>
<dbReference type="STRING" id="869209.Tresu_1499"/>
<sequence>MKFIKACSAFFLISFLFASCMDNVGDSDNSGTIGSNSSSGSSNANQNDANQNNARALLYEEVANTVWFASNEYRFDFPEDKDKKIVYLNYMPDGINTERWIQLTAEENGITKAKIIYSTNIREIGKTSEVSFYKESNGNVYFKCDFLSATGMQIATDNSASFFDYEKVPALKSDYLSNFDGKYKLNNKGWELQIGAKLSISKDVSHYWFANVLATEYDENTKTYDLLLAHTSQKGAAGSTSPGITGNEPFITKQGLFWNHCTLKNNGGGRVENPMVFGLVRQPCGSYGFHSGYG</sequence>
<dbReference type="KEGG" id="tsu:Tresu_1499"/>
<reference evidence="3" key="2">
    <citation type="submission" date="2011-04" db="EMBL/GenBank/DDBJ databases">
        <title>The complete genome of chromosome of Treponema succinifaciens DSM 2489.</title>
        <authorList>
            <person name="Lucas S."/>
            <person name="Copeland A."/>
            <person name="Lapidus A."/>
            <person name="Bruce D."/>
            <person name="Goodwin L."/>
            <person name="Pitluck S."/>
            <person name="Peters L."/>
            <person name="Kyrpides N."/>
            <person name="Mavromatis K."/>
            <person name="Ivanova N."/>
            <person name="Ovchinnikova G."/>
            <person name="Teshima H."/>
            <person name="Detter J.C."/>
            <person name="Tapia R."/>
            <person name="Han C."/>
            <person name="Land M."/>
            <person name="Hauser L."/>
            <person name="Markowitz V."/>
            <person name="Cheng J.-F."/>
            <person name="Hugenholtz P."/>
            <person name="Woyke T."/>
            <person name="Wu D."/>
            <person name="Gronow S."/>
            <person name="Wellnitz S."/>
            <person name="Brambilla E."/>
            <person name="Klenk H.-P."/>
            <person name="Eisen J.A."/>
        </authorList>
    </citation>
    <scope>NUCLEOTIDE SEQUENCE [LARGE SCALE GENOMIC DNA]</scope>
    <source>
        <strain evidence="3">ATCC 33096 / DSM 2489 / 6091</strain>
    </source>
</reference>
<dbReference type="AlphaFoldDB" id="F2NS98"/>
<gene>
    <name evidence="2" type="ordered locus">Tresu_1499</name>
</gene>
<proteinExistence type="predicted"/>
<reference evidence="2 3" key="1">
    <citation type="journal article" date="2011" name="Stand. Genomic Sci.">
        <title>Complete genome sequence of Treponema succinifaciens type strain (6091).</title>
        <authorList>
            <person name="Han C."/>
            <person name="Gronow S."/>
            <person name="Teshima H."/>
            <person name="Lapidus A."/>
            <person name="Nolan M."/>
            <person name="Lucas S."/>
            <person name="Hammon N."/>
            <person name="Deshpande S."/>
            <person name="Cheng J.F."/>
            <person name="Zeytun A."/>
            <person name="Tapia R."/>
            <person name="Goodwin L."/>
            <person name="Pitluck S."/>
            <person name="Liolios K."/>
            <person name="Pagani I."/>
            <person name="Ivanova N."/>
            <person name="Mavromatis K."/>
            <person name="Mikhailova N."/>
            <person name="Huntemann M."/>
            <person name="Pati A."/>
            <person name="Chen A."/>
            <person name="Palaniappan K."/>
            <person name="Land M."/>
            <person name="Hauser L."/>
            <person name="Brambilla E.M."/>
            <person name="Rohde M."/>
            <person name="Goker M."/>
            <person name="Woyke T."/>
            <person name="Bristow J."/>
            <person name="Eisen J.A."/>
            <person name="Markowitz V."/>
            <person name="Hugenholtz P."/>
            <person name="Kyrpides N.C."/>
            <person name="Klenk H.P."/>
            <person name="Detter J.C."/>
        </authorList>
    </citation>
    <scope>NUCLEOTIDE SEQUENCE [LARGE SCALE GENOMIC DNA]</scope>
    <source>
        <strain evidence="3">ATCC 33096 / DSM 2489 / 6091</strain>
    </source>
</reference>
<evidence type="ECO:0008006" key="4">
    <source>
        <dbReference type="Google" id="ProtNLM"/>
    </source>
</evidence>
<dbReference type="Proteomes" id="UP000006852">
    <property type="component" value="Chromosome"/>
</dbReference>
<evidence type="ECO:0000313" key="2">
    <source>
        <dbReference type="EMBL" id="AEB14399.1"/>
    </source>
</evidence>
<dbReference type="EMBL" id="CP002631">
    <property type="protein sequence ID" value="AEB14399.1"/>
    <property type="molecule type" value="Genomic_DNA"/>
</dbReference>
<accession>F2NS98</accession>
<dbReference type="HOGENOM" id="CLU_946432_0_0_12"/>
<dbReference type="OrthoDB" id="9859354at2"/>
<feature type="signal peptide" evidence="1">
    <location>
        <begin position="1"/>
        <end position="18"/>
    </location>
</feature>
<keyword evidence="1" id="KW-0732">Signal</keyword>
<dbReference type="PROSITE" id="PS51257">
    <property type="entry name" value="PROKAR_LIPOPROTEIN"/>
    <property type="match status" value="1"/>
</dbReference>
<evidence type="ECO:0000313" key="3">
    <source>
        <dbReference type="Proteomes" id="UP000006852"/>
    </source>
</evidence>
<dbReference type="GeneID" id="302998656"/>
<dbReference type="RefSeq" id="WP_013701681.1">
    <property type="nucleotide sequence ID" value="NC_015385.1"/>
</dbReference>
<keyword evidence="3" id="KW-1185">Reference proteome</keyword>
<evidence type="ECO:0000256" key="1">
    <source>
        <dbReference type="SAM" id="SignalP"/>
    </source>
</evidence>
<protein>
    <recommendedName>
        <fullName evidence="4">Lipoprotein</fullName>
    </recommendedName>
</protein>